<dbReference type="PANTHER" id="PTHR47946">
    <property type="entry name" value="CYTOCHROME P450 78A7-RELATED"/>
    <property type="match status" value="1"/>
</dbReference>
<keyword evidence="5" id="KW-0560">Oxidoreductase</keyword>
<accession>A0A9E7KXI1</accession>
<sequence>PFRFRRVPCPRQARRVAQSLRLGGLLLRLHTLRRVKPPRHIPGDPQQLGLRRSPCQSAYKLLFHRAMGFAPFGEYWRNLRIAAFGEHRKAIGQQVIQDVMASMETNGVVRIRKVLHFGPLNNVMMSVFGNRFDFGKVEGKELERPVTEGYELLGAFNWSDHFLILA</sequence>
<evidence type="ECO:0000313" key="8">
    <source>
        <dbReference type="EMBL" id="URE30664.1"/>
    </source>
</evidence>
<protein>
    <submittedName>
        <fullName evidence="8">Cytochrome P450</fullName>
    </submittedName>
</protein>
<evidence type="ECO:0000256" key="4">
    <source>
        <dbReference type="ARBA" id="ARBA00022723"/>
    </source>
</evidence>
<dbReference type="PANTHER" id="PTHR47946:SF14">
    <property type="entry name" value="CYTOCHROME P450 FAMILY PROTEIN"/>
    <property type="match status" value="1"/>
</dbReference>
<evidence type="ECO:0000256" key="1">
    <source>
        <dbReference type="ARBA" id="ARBA00001971"/>
    </source>
</evidence>
<comment type="cofactor">
    <cofactor evidence="1">
        <name>heme</name>
        <dbReference type="ChEBI" id="CHEBI:30413"/>
    </cofactor>
</comment>
<evidence type="ECO:0000256" key="7">
    <source>
        <dbReference type="ARBA" id="ARBA00023033"/>
    </source>
</evidence>
<dbReference type="SUPFAM" id="SSF48264">
    <property type="entry name" value="Cytochrome P450"/>
    <property type="match status" value="1"/>
</dbReference>
<keyword evidence="9" id="KW-1185">Reference proteome</keyword>
<dbReference type="InterPro" id="IPR036396">
    <property type="entry name" value="Cyt_P450_sf"/>
</dbReference>
<evidence type="ECO:0000256" key="6">
    <source>
        <dbReference type="ARBA" id="ARBA00023004"/>
    </source>
</evidence>
<evidence type="ECO:0000256" key="3">
    <source>
        <dbReference type="ARBA" id="ARBA00022617"/>
    </source>
</evidence>
<gene>
    <name evidence="8" type="ORF">MUK42_03169</name>
</gene>
<comment type="similarity">
    <text evidence="2">Belongs to the cytochrome P450 family.</text>
</comment>
<dbReference type="InterPro" id="IPR051996">
    <property type="entry name" value="Cytochrome_P450_78A"/>
</dbReference>
<evidence type="ECO:0000256" key="2">
    <source>
        <dbReference type="ARBA" id="ARBA00010617"/>
    </source>
</evidence>
<dbReference type="OrthoDB" id="1689158at2759"/>
<organism evidence="8 9">
    <name type="scientific">Musa troglodytarum</name>
    <name type="common">fe'i banana</name>
    <dbReference type="NCBI Taxonomy" id="320322"/>
    <lineage>
        <taxon>Eukaryota</taxon>
        <taxon>Viridiplantae</taxon>
        <taxon>Streptophyta</taxon>
        <taxon>Embryophyta</taxon>
        <taxon>Tracheophyta</taxon>
        <taxon>Spermatophyta</taxon>
        <taxon>Magnoliopsida</taxon>
        <taxon>Liliopsida</taxon>
        <taxon>Zingiberales</taxon>
        <taxon>Musaceae</taxon>
        <taxon>Musa</taxon>
    </lineage>
</organism>
<feature type="non-terminal residue" evidence="8">
    <location>
        <position position="1"/>
    </location>
</feature>
<dbReference type="GO" id="GO:0020037">
    <property type="term" value="F:heme binding"/>
    <property type="evidence" value="ECO:0007669"/>
    <property type="project" value="InterPro"/>
</dbReference>
<keyword evidence="6" id="KW-0408">Iron</keyword>
<keyword evidence="4" id="KW-0479">Metal-binding</keyword>
<dbReference type="GO" id="GO:0004497">
    <property type="term" value="F:monooxygenase activity"/>
    <property type="evidence" value="ECO:0007669"/>
    <property type="project" value="UniProtKB-KW"/>
</dbReference>
<name>A0A9E7KXI1_9LILI</name>
<dbReference type="AlphaFoldDB" id="A0A9E7KXI1"/>
<dbReference type="GO" id="GO:0005506">
    <property type="term" value="F:iron ion binding"/>
    <property type="evidence" value="ECO:0007669"/>
    <property type="project" value="InterPro"/>
</dbReference>
<evidence type="ECO:0000256" key="5">
    <source>
        <dbReference type="ARBA" id="ARBA00023002"/>
    </source>
</evidence>
<dbReference type="GO" id="GO:0016705">
    <property type="term" value="F:oxidoreductase activity, acting on paired donors, with incorporation or reduction of molecular oxygen"/>
    <property type="evidence" value="ECO:0007669"/>
    <property type="project" value="InterPro"/>
</dbReference>
<reference evidence="8" key="1">
    <citation type="submission" date="2022-05" db="EMBL/GenBank/DDBJ databases">
        <title>The Musa troglodytarum L. genome provides insights into the mechanism of non-climacteric behaviour and enrichment of carotenoids.</title>
        <authorList>
            <person name="Wang J."/>
        </authorList>
    </citation>
    <scope>NUCLEOTIDE SEQUENCE</scope>
    <source>
        <tissue evidence="8">Leaf</tissue>
    </source>
</reference>
<dbReference type="EMBL" id="CP097510">
    <property type="protein sequence ID" value="URE30664.1"/>
    <property type="molecule type" value="Genomic_DNA"/>
</dbReference>
<evidence type="ECO:0000313" key="9">
    <source>
        <dbReference type="Proteomes" id="UP001055439"/>
    </source>
</evidence>
<keyword evidence="3" id="KW-0349">Heme</keyword>
<dbReference type="Gene3D" id="1.10.630.10">
    <property type="entry name" value="Cytochrome P450"/>
    <property type="match status" value="1"/>
</dbReference>
<dbReference type="Proteomes" id="UP001055439">
    <property type="component" value="Chromosome 8"/>
</dbReference>
<proteinExistence type="inferred from homology"/>
<keyword evidence="7" id="KW-0503">Monooxygenase</keyword>